<proteinExistence type="predicted"/>
<evidence type="ECO:0000313" key="3">
    <source>
        <dbReference type="EMBL" id="RMN39216.1"/>
    </source>
</evidence>
<dbReference type="CDD" id="cd13400">
    <property type="entry name" value="LT_IagB-like"/>
    <property type="match status" value="1"/>
</dbReference>
<dbReference type="SUPFAM" id="SSF53955">
    <property type="entry name" value="Lysozyme-like"/>
    <property type="match status" value="1"/>
</dbReference>
<dbReference type="AlphaFoldDB" id="A0A3M3LV83"/>
<dbReference type="InterPro" id="IPR023346">
    <property type="entry name" value="Lysozyme-like_dom_sf"/>
</dbReference>
<organism evidence="3 4">
    <name type="scientific">Pseudomonas cannabina</name>
    <dbReference type="NCBI Taxonomy" id="86840"/>
    <lineage>
        <taxon>Bacteria</taxon>
        <taxon>Pseudomonadati</taxon>
        <taxon>Pseudomonadota</taxon>
        <taxon>Gammaproteobacteria</taxon>
        <taxon>Pseudomonadales</taxon>
        <taxon>Pseudomonadaceae</taxon>
        <taxon>Pseudomonas</taxon>
    </lineage>
</organism>
<dbReference type="EMBL" id="RBOW01000137">
    <property type="protein sequence ID" value="RMN39216.1"/>
    <property type="molecule type" value="Genomic_DNA"/>
</dbReference>
<sequence>GLAMRCLWLVLALSAPLQASAFCFQEAGQRYGVDPVLLQAIGIQESKLQPGAVNLNRDSSGKVLSTDYGVMQISTRNANRLVRMGLITRAEDLLTNACFNVQAGAWVLAQHLRVCGNTWRCLGSYNAGFDPSQRQEQRRLHYAQQVRNVYDRLKALGAASAHLAIR</sequence>
<accession>A0A3M3LV83</accession>
<evidence type="ECO:0000313" key="4">
    <source>
        <dbReference type="Proteomes" id="UP000281372"/>
    </source>
</evidence>
<dbReference type="Pfam" id="PF01464">
    <property type="entry name" value="SLT"/>
    <property type="match status" value="1"/>
</dbReference>
<evidence type="ECO:0000259" key="2">
    <source>
        <dbReference type="Pfam" id="PF01464"/>
    </source>
</evidence>
<feature type="non-terminal residue" evidence="3">
    <location>
        <position position="1"/>
    </location>
</feature>
<dbReference type="Proteomes" id="UP000281372">
    <property type="component" value="Unassembled WGS sequence"/>
</dbReference>
<protein>
    <submittedName>
        <fullName evidence="3">PilT protein</fullName>
    </submittedName>
</protein>
<feature type="chain" id="PRO_5018142625" evidence="1">
    <location>
        <begin position="22"/>
        <end position="166"/>
    </location>
</feature>
<feature type="domain" description="Transglycosylase SLT" evidence="2">
    <location>
        <begin position="23"/>
        <end position="142"/>
    </location>
</feature>
<keyword evidence="1" id="KW-0732">Signal</keyword>
<feature type="signal peptide" evidence="1">
    <location>
        <begin position="1"/>
        <end position="21"/>
    </location>
</feature>
<dbReference type="InterPro" id="IPR008258">
    <property type="entry name" value="Transglycosylase_SLT_dom_1"/>
</dbReference>
<evidence type="ECO:0000256" key="1">
    <source>
        <dbReference type="SAM" id="SignalP"/>
    </source>
</evidence>
<dbReference type="RefSeq" id="WP_259641200.1">
    <property type="nucleotide sequence ID" value="NZ_RBOW01000137.1"/>
</dbReference>
<dbReference type="Gene3D" id="1.10.530.10">
    <property type="match status" value="1"/>
</dbReference>
<gene>
    <name evidence="3" type="ORF">ALQ64_00972</name>
</gene>
<comment type="caution">
    <text evidence="3">The sequence shown here is derived from an EMBL/GenBank/DDBJ whole genome shotgun (WGS) entry which is preliminary data.</text>
</comment>
<reference evidence="3 4" key="1">
    <citation type="submission" date="2018-08" db="EMBL/GenBank/DDBJ databases">
        <title>Recombination of ecologically and evolutionarily significant loci maintains genetic cohesion in the Pseudomonas syringae species complex.</title>
        <authorList>
            <person name="Dillon M."/>
            <person name="Thakur S."/>
            <person name="Almeida R.N.D."/>
            <person name="Weir B.S."/>
            <person name="Guttman D.S."/>
        </authorList>
    </citation>
    <scope>NUCLEOTIDE SEQUENCE [LARGE SCALE GENOMIC DNA]</scope>
    <source>
        <strain evidence="3 4">ICMP 2821</strain>
    </source>
</reference>
<name>A0A3M3LV83_PSECA</name>